<organism evidence="9 10">
    <name type="scientific">Geotalea uraniireducens (strain Rf4)</name>
    <name type="common">Geobacter uraniireducens</name>
    <dbReference type="NCBI Taxonomy" id="351605"/>
    <lineage>
        <taxon>Bacteria</taxon>
        <taxon>Pseudomonadati</taxon>
        <taxon>Thermodesulfobacteriota</taxon>
        <taxon>Desulfuromonadia</taxon>
        <taxon>Geobacterales</taxon>
        <taxon>Geobacteraceae</taxon>
        <taxon>Geotalea</taxon>
    </lineage>
</organism>
<dbReference type="SMART" id="SM00833">
    <property type="entry name" value="CobW_C"/>
    <property type="match status" value="1"/>
</dbReference>
<keyword evidence="10" id="KW-1185">Reference proteome</keyword>
<evidence type="ECO:0000313" key="9">
    <source>
        <dbReference type="EMBL" id="ABQ28500.1"/>
    </source>
</evidence>
<evidence type="ECO:0000256" key="2">
    <source>
        <dbReference type="ARBA" id="ARBA00022801"/>
    </source>
</evidence>
<dbReference type="Pfam" id="PF07683">
    <property type="entry name" value="CobW_C"/>
    <property type="match status" value="1"/>
</dbReference>
<comment type="function">
    <text evidence="5">Zinc chaperone that directly transfers zinc cofactor to target proteins, thereby activating them. Zinc is transferred from the CXCC motif in the GTPase domain to the zinc binding site in target proteins in a process requiring GTP hydrolysis.</text>
</comment>
<dbReference type="Gene3D" id="3.30.1220.10">
    <property type="entry name" value="CobW-like, C-terminal domain"/>
    <property type="match status" value="1"/>
</dbReference>
<evidence type="ECO:0000256" key="3">
    <source>
        <dbReference type="ARBA" id="ARBA00023186"/>
    </source>
</evidence>
<name>A5G9N2_GEOUR</name>
<dbReference type="SUPFAM" id="SSF90002">
    <property type="entry name" value="Hypothetical protein YjiA, C-terminal domain"/>
    <property type="match status" value="1"/>
</dbReference>
<evidence type="ECO:0000256" key="6">
    <source>
        <dbReference type="ARBA" id="ARBA00049117"/>
    </source>
</evidence>
<dbReference type="PANTHER" id="PTHR13748:SF62">
    <property type="entry name" value="COBW DOMAIN-CONTAINING PROTEIN"/>
    <property type="match status" value="1"/>
</dbReference>
<dbReference type="KEGG" id="gur:Gura_4357"/>
<accession>A5G9N2</accession>
<reference evidence="9 10" key="1">
    <citation type="submission" date="2007-05" db="EMBL/GenBank/DDBJ databases">
        <title>Complete sequence of Geobacter uraniireducens Rf4.</title>
        <authorList>
            <consortium name="US DOE Joint Genome Institute"/>
            <person name="Copeland A."/>
            <person name="Lucas S."/>
            <person name="Lapidus A."/>
            <person name="Barry K."/>
            <person name="Detter J.C."/>
            <person name="Glavina del Rio T."/>
            <person name="Hammon N."/>
            <person name="Israni S."/>
            <person name="Dalin E."/>
            <person name="Tice H."/>
            <person name="Pitluck S."/>
            <person name="Chertkov O."/>
            <person name="Brettin T."/>
            <person name="Bruce D."/>
            <person name="Han C."/>
            <person name="Schmutz J."/>
            <person name="Larimer F."/>
            <person name="Land M."/>
            <person name="Hauser L."/>
            <person name="Kyrpides N."/>
            <person name="Mikhailova N."/>
            <person name="Shelobolina E."/>
            <person name="Aklujkar M."/>
            <person name="Lovley D."/>
            <person name="Richardson P."/>
        </authorList>
    </citation>
    <scope>NUCLEOTIDE SEQUENCE [LARGE SCALE GENOMIC DNA]</scope>
    <source>
        <strain evidence="9 10">Rf4</strain>
    </source>
</reference>
<feature type="domain" description="CobW C-terminal" evidence="8">
    <location>
        <begin position="264"/>
        <end position="362"/>
    </location>
</feature>
<dbReference type="Pfam" id="PF02492">
    <property type="entry name" value="cobW"/>
    <property type="match status" value="1"/>
</dbReference>
<dbReference type="Proteomes" id="UP000006695">
    <property type="component" value="Chromosome"/>
</dbReference>
<dbReference type="InterPro" id="IPR011629">
    <property type="entry name" value="CobW-like_C"/>
</dbReference>
<evidence type="ECO:0000256" key="4">
    <source>
        <dbReference type="ARBA" id="ARBA00034320"/>
    </source>
</evidence>
<comment type="catalytic activity">
    <reaction evidence="6">
        <text>GTP + H2O = GDP + phosphate + H(+)</text>
        <dbReference type="Rhea" id="RHEA:19669"/>
        <dbReference type="ChEBI" id="CHEBI:15377"/>
        <dbReference type="ChEBI" id="CHEBI:15378"/>
        <dbReference type="ChEBI" id="CHEBI:37565"/>
        <dbReference type="ChEBI" id="CHEBI:43474"/>
        <dbReference type="ChEBI" id="CHEBI:58189"/>
    </reaction>
    <physiologicalReaction direction="left-to-right" evidence="6">
        <dbReference type="Rhea" id="RHEA:19670"/>
    </physiologicalReaction>
</comment>
<dbReference type="EMBL" id="CP000698">
    <property type="protein sequence ID" value="ABQ28500.1"/>
    <property type="molecule type" value="Genomic_DNA"/>
</dbReference>
<dbReference type="GO" id="GO:0000166">
    <property type="term" value="F:nucleotide binding"/>
    <property type="evidence" value="ECO:0007669"/>
    <property type="project" value="UniProtKB-KW"/>
</dbReference>
<dbReference type="GO" id="GO:0016787">
    <property type="term" value="F:hydrolase activity"/>
    <property type="evidence" value="ECO:0007669"/>
    <property type="project" value="UniProtKB-KW"/>
</dbReference>
<keyword evidence="3" id="KW-0143">Chaperone</keyword>
<dbReference type="Gene3D" id="3.40.50.300">
    <property type="entry name" value="P-loop containing nucleotide triphosphate hydrolases"/>
    <property type="match status" value="1"/>
</dbReference>
<sequence length="419" mass="45432">MNNETQPYHDLMAQTDRRIPVTLLTGFLGAGKTTLLNNLLQHPEMAGAAVLINEFGEVGIDHHLVDRVDETMMILDSGCICCSVQGDLVKALRNLAQRSSMREIPQVSRVVIETTGLADPLPVISTLTQEWFVAARYQCDGVITVVDATHALQQLDQHREAVRQVAMADRLLITKCDLANTTGRAALDGRLDALNPGAPRIDVCRGRISPDALFGCGIYSTGGRSTNVAAWLGAEQMRAQKPPGAGTAADHAADHSHGHHGDSVSSFVISFPDPVAWYSFAVAMGRILQTHGPKILRVKGLMNIMGDPLPRVIHCVQDVAYPPVSLCTWPAQSPFADHHGRLVFIVRDLNREEVEAIRCGFSAVQNSAPGGRPTIAGCPFPTRCWLAHNVSRVGSSAFKLDGWEVQGIRLRSNRAVPIT</sequence>
<keyword evidence="1" id="KW-0547">Nucleotide-binding</keyword>
<dbReference type="InterPro" id="IPR027417">
    <property type="entry name" value="P-loop_NTPase"/>
</dbReference>
<dbReference type="InterPro" id="IPR051316">
    <property type="entry name" value="Zinc-reg_GTPase_activator"/>
</dbReference>
<evidence type="ECO:0000313" key="10">
    <source>
        <dbReference type="Proteomes" id="UP000006695"/>
    </source>
</evidence>
<dbReference type="STRING" id="351605.Gura_4357"/>
<protein>
    <submittedName>
        <fullName evidence="9">Cobalamin synthesis protein, P47K</fullName>
    </submittedName>
</protein>
<evidence type="ECO:0000259" key="8">
    <source>
        <dbReference type="SMART" id="SM00833"/>
    </source>
</evidence>
<comment type="similarity">
    <text evidence="4">Belongs to the SIMIBI class G3E GTPase family. ZNG1 subfamily.</text>
</comment>
<evidence type="ECO:0000256" key="1">
    <source>
        <dbReference type="ARBA" id="ARBA00022741"/>
    </source>
</evidence>
<dbReference type="AlphaFoldDB" id="A5G9N2"/>
<dbReference type="CDD" id="cd03112">
    <property type="entry name" value="CobW-like"/>
    <property type="match status" value="1"/>
</dbReference>
<dbReference type="GO" id="GO:0005737">
    <property type="term" value="C:cytoplasm"/>
    <property type="evidence" value="ECO:0007669"/>
    <property type="project" value="TreeGrafter"/>
</dbReference>
<dbReference type="InterPro" id="IPR003495">
    <property type="entry name" value="CobW/HypB/UreG_nucleotide-bd"/>
</dbReference>
<dbReference type="HOGENOM" id="CLU_017452_0_2_7"/>
<evidence type="ECO:0000256" key="7">
    <source>
        <dbReference type="SAM" id="MobiDB-lite"/>
    </source>
</evidence>
<dbReference type="PANTHER" id="PTHR13748">
    <property type="entry name" value="COBW-RELATED"/>
    <property type="match status" value="1"/>
</dbReference>
<dbReference type="InterPro" id="IPR036627">
    <property type="entry name" value="CobW-likC_sf"/>
</dbReference>
<keyword evidence="2" id="KW-0378">Hydrolase</keyword>
<evidence type="ECO:0000256" key="5">
    <source>
        <dbReference type="ARBA" id="ARBA00045658"/>
    </source>
</evidence>
<gene>
    <name evidence="9" type="ordered locus">Gura_4357</name>
</gene>
<dbReference type="SUPFAM" id="SSF52540">
    <property type="entry name" value="P-loop containing nucleoside triphosphate hydrolases"/>
    <property type="match status" value="1"/>
</dbReference>
<dbReference type="RefSeq" id="WP_011941128.1">
    <property type="nucleotide sequence ID" value="NC_009483.1"/>
</dbReference>
<feature type="region of interest" description="Disordered" evidence="7">
    <location>
        <begin position="239"/>
        <end position="258"/>
    </location>
</feature>
<proteinExistence type="inferred from homology"/>